<dbReference type="Pfam" id="PF24993">
    <property type="entry name" value="GNC1_N"/>
    <property type="match status" value="1"/>
</dbReference>
<keyword evidence="2" id="KW-1185">Reference proteome</keyword>
<feature type="domain" description="Stalled ribosome sensor GCN1-like N-terminal" evidence="1">
    <location>
        <begin position="45"/>
        <end position="104"/>
    </location>
</feature>
<name>A0ABM1RZS7_LIMPO</name>
<gene>
    <name evidence="3" type="primary">LOC106477674</name>
</gene>
<dbReference type="GeneID" id="106477674"/>
<proteinExistence type="predicted"/>
<evidence type="ECO:0000313" key="3">
    <source>
        <dbReference type="RefSeq" id="XP_022236882.1"/>
    </source>
</evidence>
<protein>
    <submittedName>
        <fullName evidence="3">EIF-2-alpha kinase activator GCN1-like</fullName>
    </submittedName>
</protein>
<dbReference type="RefSeq" id="XP_022236882.1">
    <property type="nucleotide sequence ID" value="XM_022381174.1"/>
</dbReference>
<accession>A0ABM1RZS7</accession>
<organism evidence="2 3">
    <name type="scientific">Limulus polyphemus</name>
    <name type="common">Atlantic horseshoe crab</name>
    <dbReference type="NCBI Taxonomy" id="6850"/>
    <lineage>
        <taxon>Eukaryota</taxon>
        <taxon>Metazoa</taxon>
        <taxon>Ecdysozoa</taxon>
        <taxon>Arthropoda</taxon>
        <taxon>Chelicerata</taxon>
        <taxon>Merostomata</taxon>
        <taxon>Xiphosura</taxon>
        <taxon>Limulidae</taxon>
        <taxon>Limulus</taxon>
    </lineage>
</organism>
<feature type="non-terminal residue" evidence="3">
    <location>
        <position position="1"/>
    </location>
</feature>
<reference evidence="3" key="1">
    <citation type="submission" date="2025-08" db="UniProtKB">
        <authorList>
            <consortium name="RefSeq"/>
        </authorList>
    </citation>
    <scope>IDENTIFICATION</scope>
    <source>
        <tissue evidence="3">Muscle</tissue>
    </source>
</reference>
<evidence type="ECO:0000259" key="1">
    <source>
        <dbReference type="Pfam" id="PF24993"/>
    </source>
</evidence>
<dbReference type="Proteomes" id="UP000694941">
    <property type="component" value="Unplaced"/>
</dbReference>
<feature type="non-terminal residue" evidence="3">
    <location>
        <position position="104"/>
    </location>
</feature>
<dbReference type="InterPro" id="IPR056810">
    <property type="entry name" value="GNC1-like_N"/>
</dbReference>
<sequence>NPSSIEHFLEVLETCEPAVSILIMWGTLVKYLTGSKSSTAIIKHKRQFLELFTKIVLGSKTKPSLFTLEHSRYLLRQVSHDDFKELLLPALQKAMLRNPEVILE</sequence>
<evidence type="ECO:0000313" key="2">
    <source>
        <dbReference type="Proteomes" id="UP000694941"/>
    </source>
</evidence>